<dbReference type="InterPro" id="IPR036397">
    <property type="entry name" value="RNaseH_sf"/>
</dbReference>
<evidence type="ECO:0000313" key="2">
    <source>
        <dbReference type="EMBL" id="KAH0737831.1"/>
    </source>
</evidence>
<dbReference type="EMBL" id="JAIVGD010000028">
    <property type="protein sequence ID" value="KAH0737831.1"/>
    <property type="molecule type" value="Genomic_DNA"/>
</dbReference>
<dbReference type="PANTHER" id="PTHR47723">
    <property type="entry name" value="OS05G0353850 PROTEIN"/>
    <property type="match status" value="1"/>
</dbReference>
<dbReference type="CDD" id="cd06222">
    <property type="entry name" value="RNase_H_like"/>
    <property type="match status" value="1"/>
</dbReference>
<comment type="caution">
    <text evidence="2">The sequence shown here is derived from an EMBL/GenBank/DDBJ whole genome shotgun (WGS) entry which is preliminary data.</text>
</comment>
<dbReference type="Proteomes" id="UP000826656">
    <property type="component" value="Unassembled WGS sequence"/>
</dbReference>
<evidence type="ECO:0000259" key="1">
    <source>
        <dbReference type="PROSITE" id="PS50879"/>
    </source>
</evidence>
<proteinExistence type="predicted"/>
<accession>A0ABQ7TSZ2</accession>
<gene>
    <name evidence="2" type="ORF">KY290_036536</name>
</gene>
<name>A0ABQ7TSZ2_SOLTU</name>
<organism evidence="2 3">
    <name type="scientific">Solanum tuberosum</name>
    <name type="common">Potato</name>
    <dbReference type="NCBI Taxonomy" id="4113"/>
    <lineage>
        <taxon>Eukaryota</taxon>
        <taxon>Viridiplantae</taxon>
        <taxon>Streptophyta</taxon>
        <taxon>Embryophyta</taxon>
        <taxon>Tracheophyta</taxon>
        <taxon>Spermatophyta</taxon>
        <taxon>Magnoliopsida</taxon>
        <taxon>eudicotyledons</taxon>
        <taxon>Gunneridae</taxon>
        <taxon>Pentapetalae</taxon>
        <taxon>asterids</taxon>
        <taxon>lamiids</taxon>
        <taxon>Solanales</taxon>
        <taxon>Solanaceae</taxon>
        <taxon>Solanoideae</taxon>
        <taxon>Solaneae</taxon>
        <taxon>Solanum</taxon>
    </lineage>
</organism>
<dbReference type="Pfam" id="PF13456">
    <property type="entry name" value="RVT_3"/>
    <property type="match status" value="1"/>
</dbReference>
<dbReference type="PANTHER" id="PTHR47723:SF24">
    <property type="entry name" value="RNASE H TYPE-1 DOMAIN-CONTAINING PROTEIN"/>
    <property type="match status" value="1"/>
</dbReference>
<dbReference type="InterPro" id="IPR012337">
    <property type="entry name" value="RNaseH-like_sf"/>
</dbReference>
<dbReference type="SUPFAM" id="SSF53098">
    <property type="entry name" value="Ribonuclease H-like"/>
    <property type="match status" value="1"/>
</dbReference>
<dbReference type="InterPro" id="IPR044730">
    <property type="entry name" value="RNase_H-like_dom_plant"/>
</dbReference>
<keyword evidence="3" id="KW-1185">Reference proteome</keyword>
<evidence type="ECO:0000313" key="3">
    <source>
        <dbReference type="Proteomes" id="UP000826656"/>
    </source>
</evidence>
<reference evidence="2 3" key="1">
    <citation type="journal article" date="2021" name="bioRxiv">
        <title>Chromosome-scale and haplotype-resolved genome assembly of a tetraploid potato cultivar.</title>
        <authorList>
            <person name="Sun H."/>
            <person name="Jiao W.-B."/>
            <person name="Krause K."/>
            <person name="Campoy J.A."/>
            <person name="Goel M."/>
            <person name="Folz-Donahue K."/>
            <person name="Kukat C."/>
            <person name="Huettel B."/>
            <person name="Schneeberger K."/>
        </authorList>
    </citation>
    <scope>NUCLEOTIDE SEQUENCE [LARGE SCALE GENOMIC DNA]</scope>
    <source>
        <strain evidence="2">SolTubOtavaFocal</strain>
        <tissue evidence="2">Leaves</tissue>
    </source>
</reference>
<dbReference type="InterPro" id="IPR002156">
    <property type="entry name" value="RNaseH_domain"/>
</dbReference>
<protein>
    <recommendedName>
        <fullName evidence="1">RNase H type-1 domain-containing protein</fullName>
    </recommendedName>
</protein>
<dbReference type="PROSITE" id="PS50879">
    <property type="entry name" value="RNASE_H_1"/>
    <property type="match status" value="1"/>
</dbReference>
<sequence>MSHLFLTSPIAQKLRGFFAICAGIHVEGEQLQQTINRWWFEPAPTKLRYVYKAIPHLLMWELWKRRNNRRHGKEVSYECMSQQVLVAVHRFVKGKYPWITLPNEWNGIIHLLKNYKPKIHWKAVRWELPEQGWIKCNADGACRGNPGESAYAFCIRNSSGDLIEAEAGCMGITTSMEAETIAILMVLRKCRDLRLQNIILETDSISLRNIILKDWKIPWKLSDQIEEIKHHINESRCIMKHVFREANQVADKLANITLNQQIPITVSNFTQLPKECRVLMNIDKAQISTLRIKTMRININIH</sequence>
<dbReference type="Gene3D" id="3.30.420.10">
    <property type="entry name" value="Ribonuclease H-like superfamily/Ribonuclease H"/>
    <property type="match status" value="1"/>
</dbReference>
<dbReference type="InterPro" id="IPR053151">
    <property type="entry name" value="RNase_H-like"/>
</dbReference>
<feature type="domain" description="RNase H type-1" evidence="1">
    <location>
        <begin position="130"/>
        <end position="259"/>
    </location>
</feature>